<dbReference type="GO" id="GO:0005737">
    <property type="term" value="C:cytoplasm"/>
    <property type="evidence" value="ECO:0007669"/>
    <property type="project" value="TreeGrafter"/>
</dbReference>
<dbReference type="PANTHER" id="PTHR12021:SF11">
    <property type="entry name" value="THYMOSIN BETA-15A-RELATED"/>
    <property type="match status" value="1"/>
</dbReference>
<evidence type="ECO:0000256" key="4">
    <source>
        <dbReference type="ARBA" id="ARBA00023212"/>
    </source>
</evidence>
<dbReference type="InterPro" id="IPR038386">
    <property type="entry name" value="Beta-thymosin_sf"/>
</dbReference>
<dbReference type="Proteomes" id="UP000694387">
    <property type="component" value="Chromosome X"/>
</dbReference>
<keyword evidence="4" id="KW-0206">Cytoskeleton</keyword>
<keyword evidence="3" id="KW-0963">Cytoplasm</keyword>
<dbReference type="Ensembl" id="ENSEAST00005004314.2">
    <property type="protein sequence ID" value="ENSEASP00005003932.2"/>
    <property type="gene ID" value="ENSEASG00005002979.2"/>
</dbReference>
<dbReference type="GO" id="GO:0030334">
    <property type="term" value="P:regulation of cell migration"/>
    <property type="evidence" value="ECO:0007669"/>
    <property type="project" value="TreeGrafter"/>
</dbReference>
<evidence type="ECO:0000256" key="1">
    <source>
        <dbReference type="ARBA" id="ARBA00004245"/>
    </source>
</evidence>
<reference evidence="5" key="2">
    <citation type="submission" date="2025-08" db="UniProtKB">
        <authorList>
            <consortium name="Ensembl"/>
        </authorList>
    </citation>
    <scope>IDENTIFICATION</scope>
</reference>
<dbReference type="InterPro" id="IPR001152">
    <property type="entry name" value="Beta-thymosin"/>
</dbReference>
<reference evidence="5 6" key="1">
    <citation type="journal article" date="2020" name="Nat. Commun.">
        <title>Donkey genomes provide new insights into domestication and selection for coat color.</title>
        <authorList>
            <person name="Wang"/>
            <person name="C."/>
            <person name="Li"/>
            <person name="H."/>
            <person name="Guo"/>
            <person name="Y."/>
            <person name="Huang"/>
            <person name="J."/>
            <person name="Sun"/>
            <person name="Y."/>
            <person name="Min"/>
            <person name="J."/>
            <person name="Wang"/>
            <person name="J."/>
            <person name="Fang"/>
            <person name="X."/>
            <person name="Zhao"/>
            <person name="Z."/>
            <person name="Wang"/>
            <person name="S."/>
            <person name="Zhang"/>
            <person name="Y."/>
            <person name="Liu"/>
            <person name="Q."/>
            <person name="Jiang"/>
            <person name="Q."/>
            <person name="Wang"/>
            <person name="X."/>
            <person name="Guo"/>
            <person name="Y."/>
            <person name="Yang"/>
            <person name="C."/>
            <person name="Wang"/>
            <person name="Y."/>
            <person name="Tian"/>
            <person name="F."/>
            <person name="Zhuang"/>
            <person name="G."/>
            <person name="Fan"/>
            <person name="Y."/>
            <person name="Gao"/>
            <person name="Q."/>
            <person name="Li"/>
            <person name="Y."/>
            <person name="Ju"/>
            <person name="Z."/>
            <person name="Li"/>
            <person name="J."/>
            <person name="Li"/>
            <person name="R."/>
            <person name="Hou"/>
            <person name="M."/>
            <person name="Yang"/>
            <person name="G."/>
            <person name="Liu"/>
            <person name="G."/>
            <person name="Liu"/>
            <person name="W."/>
            <person name="Guo"/>
            <person name="J."/>
            <person name="Pan"/>
            <person name="S."/>
            <person name="Fan"/>
            <person name="G."/>
            <person name="Zhang"/>
            <person name="W."/>
            <person name="Zhang"/>
            <person name="R."/>
            <person name="Yu"/>
            <person name="J."/>
            <person name="Zhang"/>
            <person name="X."/>
            <person name="Yin"/>
            <person name="Q."/>
            <person name="Ji"/>
            <person name="C."/>
            <person name="Jin"/>
            <person name="Y."/>
            <person name="Yue"/>
            <person name="G."/>
            <person name="Liu"/>
            <person name="M."/>
            <person name="Xu"/>
            <person name="J."/>
            <person name="Liu"/>
            <person name="S."/>
            <person name="Jordana"/>
            <person name="J."/>
            <person name="Noce"/>
            <person name="A."/>
            <person name="Amills"/>
            <person name="M."/>
            <person name="Wu"/>
            <person name="D.D."/>
            <person name="Li"/>
            <person name="S."/>
            <person name="Zhou"/>
            <person name="X. and Zhong"/>
            <person name="J."/>
        </authorList>
    </citation>
    <scope>NUCLEOTIDE SEQUENCE [LARGE SCALE GENOMIC DNA]</scope>
</reference>
<dbReference type="Pfam" id="PF01290">
    <property type="entry name" value="Thymosin"/>
    <property type="match status" value="1"/>
</dbReference>
<name>A0A8C4L1Q6_EQUAS</name>
<dbReference type="GO" id="GO:0003785">
    <property type="term" value="F:actin monomer binding"/>
    <property type="evidence" value="ECO:0007669"/>
    <property type="project" value="InterPro"/>
</dbReference>
<reference evidence="5" key="3">
    <citation type="submission" date="2025-09" db="UniProtKB">
        <authorList>
            <consortium name="Ensembl"/>
        </authorList>
    </citation>
    <scope>IDENTIFICATION</scope>
</reference>
<comment type="subcellular location">
    <subcellularLocation>
        <location evidence="1">Cytoplasm</location>
        <location evidence="1">Cytoskeleton</location>
    </subcellularLocation>
</comment>
<keyword evidence="6" id="KW-1185">Reference proteome</keyword>
<dbReference type="Gene3D" id="1.20.5.520">
    <property type="entry name" value="Single helix bin"/>
    <property type="match status" value="1"/>
</dbReference>
<dbReference type="GO" id="GO:0005856">
    <property type="term" value="C:cytoskeleton"/>
    <property type="evidence" value="ECO:0007669"/>
    <property type="project" value="UniProtKB-SubCell"/>
</dbReference>
<comment type="similarity">
    <text evidence="2">Belongs to the thymosin beta family.</text>
</comment>
<proteinExistence type="inferred from homology"/>
<dbReference type="GeneTree" id="ENSGT01000000215162"/>
<dbReference type="PANTHER" id="PTHR12021">
    <property type="entry name" value="THYMOSIN BETA"/>
    <property type="match status" value="1"/>
</dbReference>
<accession>A0A8C4L1Q6</accession>
<protein>
    <submittedName>
        <fullName evidence="5">Uncharacterized protein</fullName>
    </submittedName>
</protein>
<evidence type="ECO:0000256" key="3">
    <source>
        <dbReference type="ARBA" id="ARBA00022490"/>
    </source>
</evidence>
<evidence type="ECO:0000313" key="6">
    <source>
        <dbReference type="Proteomes" id="UP000694387"/>
    </source>
</evidence>
<evidence type="ECO:0000256" key="2">
    <source>
        <dbReference type="ARBA" id="ARBA00009511"/>
    </source>
</evidence>
<evidence type="ECO:0000313" key="5">
    <source>
        <dbReference type="Ensembl" id="ENSEASP00005003932.2"/>
    </source>
</evidence>
<dbReference type="AlphaFoldDB" id="A0A8C4L1Q6"/>
<dbReference type="GO" id="GO:0007015">
    <property type="term" value="P:actin filament organization"/>
    <property type="evidence" value="ECO:0007669"/>
    <property type="project" value="InterPro"/>
</dbReference>
<dbReference type="FunFam" id="1.20.5.520:FF:000001">
    <property type="entry name" value="Thymosin beta"/>
    <property type="match status" value="1"/>
</dbReference>
<organism evidence="5 6">
    <name type="scientific">Equus asinus</name>
    <name type="common">Donkey</name>
    <name type="synonym">Equus africanus asinus</name>
    <dbReference type="NCBI Taxonomy" id="9793"/>
    <lineage>
        <taxon>Eukaryota</taxon>
        <taxon>Metazoa</taxon>
        <taxon>Chordata</taxon>
        <taxon>Craniata</taxon>
        <taxon>Vertebrata</taxon>
        <taxon>Euteleostomi</taxon>
        <taxon>Mammalia</taxon>
        <taxon>Eutheria</taxon>
        <taxon>Laurasiatheria</taxon>
        <taxon>Perissodactyla</taxon>
        <taxon>Equidae</taxon>
        <taxon>Equus</taxon>
    </lineage>
</organism>
<sequence>ISDKPDLSEVEKFDRSKLKKANTEGKNALPLKESQSWDKEFLVEKNDDKAEKKFRSWVCSSLPHSEDEFCLWELQPEGETPSIFTKPRGSFCHVSVI</sequence>